<reference evidence="7 8" key="1">
    <citation type="submission" date="2019-09" db="EMBL/GenBank/DDBJ databases">
        <title>Complete genome sequence of Sporolactobacillus terrae 70-3.</title>
        <authorList>
            <person name="Tanaka N."/>
            <person name="Shiwa Y."/>
            <person name="Fujita N."/>
            <person name="Tanasupawat S."/>
        </authorList>
    </citation>
    <scope>NUCLEOTIDE SEQUENCE [LARGE SCALE GENOMIC DNA]</scope>
    <source>
        <strain evidence="7 8">70-3</strain>
    </source>
</reference>
<dbReference type="EC" id="3.5.2.6" evidence="2 5"/>
<dbReference type="InterPro" id="IPR000871">
    <property type="entry name" value="Beta-lactam_class-A"/>
</dbReference>
<evidence type="ECO:0000256" key="1">
    <source>
        <dbReference type="ARBA" id="ARBA00009009"/>
    </source>
</evidence>
<evidence type="ECO:0000256" key="3">
    <source>
        <dbReference type="ARBA" id="ARBA00022801"/>
    </source>
</evidence>
<dbReference type="InterPro" id="IPR023650">
    <property type="entry name" value="Beta-lactam_class-A_AS"/>
</dbReference>
<organism evidence="7 8">
    <name type="scientific">Sporolactobacillus terrae</name>
    <dbReference type="NCBI Taxonomy" id="269673"/>
    <lineage>
        <taxon>Bacteria</taxon>
        <taxon>Bacillati</taxon>
        <taxon>Bacillota</taxon>
        <taxon>Bacilli</taxon>
        <taxon>Bacillales</taxon>
        <taxon>Sporolactobacillaceae</taxon>
        <taxon>Sporolactobacillus</taxon>
    </lineage>
</organism>
<gene>
    <name evidence="7" type="ORF">St703_04890</name>
</gene>
<dbReference type="GO" id="GO:0030655">
    <property type="term" value="P:beta-lactam antibiotic catabolic process"/>
    <property type="evidence" value="ECO:0007669"/>
    <property type="project" value="InterPro"/>
</dbReference>
<protein>
    <recommendedName>
        <fullName evidence="2 5">Beta-lactamase</fullName>
        <ecNumber evidence="2 5">3.5.2.6</ecNumber>
    </recommendedName>
</protein>
<dbReference type="Gene3D" id="3.40.710.10">
    <property type="entry name" value="DD-peptidase/beta-lactamase superfamily"/>
    <property type="match status" value="1"/>
</dbReference>
<dbReference type="GO" id="GO:0046677">
    <property type="term" value="P:response to antibiotic"/>
    <property type="evidence" value="ECO:0007669"/>
    <property type="project" value="UniProtKB-UniRule"/>
</dbReference>
<keyword evidence="4 5" id="KW-0046">Antibiotic resistance</keyword>
<evidence type="ECO:0000259" key="6">
    <source>
        <dbReference type="Pfam" id="PF13354"/>
    </source>
</evidence>
<dbReference type="PANTHER" id="PTHR35333">
    <property type="entry name" value="BETA-LACTAMASE"/>
    <property type="match status" value="1"/>
</dbReference>
<sequence>MQVEAKKIAQRTNRPTDQAFVQLEKKFDARIGVYAFDSGTQRTVAYRPDDRFAYASTYKALAAGAVLQQSSIHQLNEVILFSKDDLVTYSPIAENRVNSGMTLGEICEAAIRYSANTAGNLLLKKLGGSNGFEKTLNKIGDNVTKANRFETDLNEAIPGDLRDTSTASALATDLKAFSVGKAPPTHKRKMLADWMRGNTTGDQLIRAGVPKG</sequence>
<dbReference type="EMBL" id="AP021853">
    <property type="protein sequence ID" value="BBN97784.1"/>
    <property type="molecule type" value="Genomic_DNA"/>
</dbReference>
<dbReference type="PROSITE" id="PS00146">
    <property type="entry name" value="BETA_LACTAMASE_A"/>
    <property type="match status" value="1"/>
</dbReference>
<evidence type="ECO:0000256" key="4">
    <source>
        <dbReference type="ARBA" id="ARBA00023251"/>
    </source>
</evidence>
<proteinExistence type="inferred from homology"/>
<dbReference type="PANTHER" id="PTHR35333:SF3">
    <property type="entry name" value="BETA-LACTAMASE-TYPE TRANSPEPTIDASE FOLD CONTAINING PROTEIN"/>
    <property type="match status" value="1"/>
</dbReference>
<comment type="similarity">
    <text evidence="1 5">Belongs to the class-A beta-lactamase family.</text>
</comment>
<comment type="catalytic activity">
    <reaction evidence="5">
        <text>a beta-lactam + H2O = a substituted beta-amino acid</text>
        <dbReference type="Rhea" id="RHEA:20401"/>
        <dbReference type="ChEBI" id="CHEBI:15377"/>
        <dbReference type="ChEBI" id="CHEBI:35627"/>
        <dbReference type="ChEBI" id="CHEBI:140347"/>
        <dbReference type="EC" id="3.5.2.6"/>
    </reaction>
</comment>
<dbReference type="Pfam" id="PF13354">
    <property type="entry name" value="Beta-lactamase2"/>
    <property type="match status" value="1"/>
</dbReference>
<keyword evidence="3 5" id="KW-0378">Hydrolase</keyword>
<dbReference type="InterPro" id="IPR012338">
    <property type="entry name" value="Beta-lactam/transpept-like"/>
</dbReference>
<dbReference type="NCBIfam" id="NF033103">
    <property type="entry name" value="bla_class_A"/>
    <property type="match status" value="1"/>
</dbReference>
<evidence type="ECO:0000256" key="2">
    <source>
        <dbReference type="ARBA" id="ARBA00012865"/>
    </source>
</evidence>
<feature type="domain" description="Beta-lactamase class A catalytic" evidence="6">
    <location>
        <begin position="32"/>
        <end position="212"/>
    </location>
</feature>
<evidence type="ECO:0000256" key="5">
    <source>
        <dbReference type="RuleBase" id="RU361140"/>
    </source>
</evidence>
<dbReference type="GO" id="GO:0008800">
    <property type="term" value="F:beta-lactamase activity"/>
    <property type="evidence" value="ECO:0007669"/>
    <property type="project" value="UniProtKB-UniRule"/>
</dbReference>
<evidence type="ECO:0000313" key="8">
    <source>
        <dbReference type="Proteomes" id="UP000326951"/>
    </source>
</evidence>
<dbReference type="InterPro" id="IPR045155">
    <property type="entry name" value="Beta-lactam_cat"/>
</dbReference>
<dbReference type="SUPFAM" id="SSF56601">
    <property type="entry name" value="beta-lactamase/transpeptidase-like"/>
    <property type="match status" value="1"/>
</dbReference>
<accession>A0A5K7WVX0</accession>
<dbReference type="PRINTS" id="PR00118">
    <property type="entry name" value="BLACTAMASEA"/>
</dbReference>
<dbReference type="Proteomes" id="UP000326951">
    <property type="component" value="Chromosome"/>
</dbReference>
<name>A0A5K7WVX0_9BACL</name>
<dbReference type="AlphaFoldDB" id="A0A5K7WVX0"/>
<evidence type="ECO:0000313" key="7">
    <source>
        <dbReference type="EMBL" id="BBN97784.1"/>
    </source>
</evidence>